<keyword evidence="2" id="KW-1185">Reference proteome</keyword>
<comment type="caution">
    <text evidence="1">The sequence shown here is derived from an EMBL/GenBank/DDBJ whole genome shotgun (WGS) entry which is preliminary data.</text>
</comment>
<dbReference type="AlphaFoldDB" id="A0A419R2F7"/>
<dbReference type="RefSeq" id="WP_120109375.1">
    <property type="nucleotide sequence ID" value="NZ_RAHJ01000018.1"/>
</dbReference>
<organism evidence="1 2">
    <name type="scientific">Tsuneonella suprasediminis</name>
    <dbReference type="NCBI Taxonomy" id="2306996"/>
    <lineage>
        <taxon>Bacteria</taxon>
        <taxon>Pseudomonadati</taxon>
        <taxon>Pseudomonadota</taxon>
        <taxon>Alphaproteobacteria</taxon>
        <taxon>Sphingomonadales</taxon>
        <taxon>Erythrobacteraceae</taxon>
        <taxon>Tsuneonella</taxon>
    </lineage>
</organism>
<evidence type="ECO:0000313" key="2">
    <source>
        <dbReference type="Proteomes" id="UP000284322"/>
    </source>
</evidence>
<protein>
    <submittedName>
        <fullName evidence="1">Uncharacterized protein</fullName>
    </submittedName>
</protein>
<reference evidence="1 2" key="1">
    <citation type="submission" date="2018-09" db="EMBL/GenBank/DDBJ databases">
        <title>Altererythrobacter sp.Ery1 and Ery12, the genome sequencing of novel strains in genus Alterythrobacter.</title>
        <authorList>
            <person name="Cheng H."/>
            <person name="Wu Y.-H."/>
            <person name="Fang C."/>
            <person name="Xu X.-W."/>
        </authorList>
    </citation>
    <scope>NUCLEOTIDE SEQUENCE [LARGE SCALE GENOMIC DNA]</scope>
    <source>
        <strain evidence="1 2">Ery12</strain>
    </source>
</reference>
<accession>A0A419R2F7</accession>
<gene>
    <name evidence="1" type="ORF">D6858_09545</name>
</gene>
<sequence>MSASDEIDEMHLTPNGWVRGSSKIDFAGWTHRDPPPDRLLTVSFREYMSSGFSKMELTADEEKHGPDVDILAALEKHGVEPRPGADRYYGWPEFLKKIGYKKASA</sequence>
<name>A0A419R2F7_9SPHN</name>
<dbReference type="Proteomes" id="UP000284322">
    <property type="component" value="Unassembled WGS sequence"/>
</dbReference>
<evidence type="ECO:0000313" key="1">
    <source>
        <dbReference type="EMBL" id="RJX68146.1"/>
    </source>
</evidence>
<proteinExistence type="predicted"/>
<dbReference type="EMBL" id="RAHJ01000018">
    <property type="protein sequence ID" value="RJX68146.1"/>
    <property type="molecule type" value="Genomic_DNA"/>
</dbReference>
<dbReference type="OrthoDB" id="8926444at2"/>